<dbReference type="Gramene" id="OMO71336">
    <property type="protein sequence ID" value="OMO71336"/>
    <property type="gene ID" value="CCACVL1_18275"/>
</dbReference>
<reference evidence="2 3" key="1">
    <citation type="submission" date="2013-09" db="EMBL/GenBank/DDBJ databases">
        <title>Corchorus capsularis genome sequencing.</title>
        <authorList>
            <person name="Alam M."/>
            <person name="Haque M.S."/>
            <person name="Islam M.S."/>
            <person name="Emdad E.M."/>
            <person name="Islam M.M."/>
            <person name="Ahmed B."/>
            <person name="Halim A."/>
            <person name="Hossen Q.M.M."/>
            <person name="Hossain M.Z."/>
            <person name="Ahmed R."/>
            <person name="Khan M.M."/>
            <person name="Islam R."/>
            <person name="Rashid M.M."/>
            <person name="Khan S.A."/>
            <person name="Rahman M.S."/>
            <person name="Alam M."/>
        </authorList>
    </citation>
    <scope>NUCLEOTIDE SEQUENCE [LARGE SCALE GENOMIC DNA]</scope>
    <source>
        <strain evidence="3">cv. CVL-1</strain>
        <tissue evidence="2">Whole seedling</tissue>
    </source>
</reference>
<proteinExistence type="predicted"/>
<dbReference type="OMA" id="MWNIVES"/>
<protein>
    <recommendedName>
        <fullName evidence="4">Transposase, Ptta/En/Spm, plant</fullName>
    </recommendedName>
</protein>
<dbReference type="STRING" id="210143.A0A1R3HLT6"/>
<accession>A0A1R3HLT6</accession>
<dbReference type="EMBL" id="AWWV01011645">
    <property type="protein sequence ID" value="OMO71336.1"/>
    <property type="molecule type" value="Genomic_DNA"/>
</dbReference>
<feature type="region of interest" description="Disordered" evidence="1">
    <location>
        <begin position="1"/>
        <end position="52"/>
    </location>
</feature>
<gene>
    <name evidence="2" type="ORF">CCACVL1_18275</name>
</gene>
<dbReference type="OrthoDB" id="1913335at2759"/>
<evidence type="ECO:0000313" key="2">
    <source>
        <dbReference type="EMBL" id="OMO71336.1"/>
    </source>
</evidence>
<sequence>MAEVAPQQQIQVTTSISQGQEQASAKASQSQAEEQAPIEPSSGSQMSKNVRGATRMQEVWTMNAEKRIAVQLNAQYIPIGDESNTLSNFIGSMVRKFNYAPINYLGWTEMSIHYKTDMWNIVESKFEFVPYKDESDEEITEEIEQEQLEAAKSWVFRNMSGKWRQWKNYLKSTRFDPSKTVDEMVDMLDDSMVAKDQFKTLVEYWCSEKAKV</sequence>
<dbReference type="AlphaFoldDB" id="A0A1R3HLT6"/>
<dbReference type="PANTHER" id="PTHR33144">
    <property type="entry name" value="OS10G0409366 PROTEIN-RELATED"/>
    <property type="match status" value="1"/>
</dbReference>
<evidence type="ECO:0000313" key="3">
    <source>
        <dbReference type="Proteomes" id="UP000188268"/>
    </source>
</evidence>
<dbReference type="Proteomes" id="UP000188268">
    <property type="component" value="Unassembled WGS sequence"/>
</dbReference>
<feature type="compositionally biased region" description="Low complexity" evidence="1">
    <location>
        <begin position="7"/>
        <end position="35"/>
    </location>
</feature>
<evidence type="ECO:0008006" key="4">
    <source>
        <dbReference type="Google" id="ProtNLM"/>
    </source>
</evidence>
<comment type="caution">
    <text evidence="2">The sequence shown here is derived from an EMBL/GenBank/DDBJ whole genome shotgun (WGS) entry which is preliminary data.</text>
</comment>
<evidence type="ECO:0000256" key="1">
    <source>
        <dbReference type="SAM" id="MobiDB-lite"/>
    </source>
</evidence>
<dbReference type="PANTHER" id="PTHR33144:SF25">
    <property type="entry name" value="DUF4216 DOMAIN-CONTAINING PROTEIN"/>
    <property type="match status" value="1"/>
</dbReference>
<organism evidence="2 3">
    <name type="scientific">Corchorus capsularis</name>
    <name type="common">Jute</name>
    <dbReference type="NCBI Taxonomy" id="210143"/>
    <lineage>
        <taxon>Eukaryota</taxon>
        <taxon>Viridiplantae</taxon>
        <taxon>Streptophyta</taxon>
        <taxon>Embryophyta</taxon>
        <taxon>Tracheophyta</taxon>
        <taxon>Spermatophyta</taxon>
        <taxon>Magnoliopsida</taxon>
        <taxon>eudicotyledons</taxon>
        <taxon>Gunneridae</taxon>
        <taxon>Pentapetalae</taxon>
        <taxon>rosids</taxon>
        <taxon>malvids</taxon>
        <taxon>Malvales</taxon>
        <taxon>Malvaceae</taxon>
        <taxon>Grewioideae</taxon>
        <taxon>Apeibeae</taxon>
        <taxon>Corchorus</taxon>
    </lineage>
</organism>
<name>A0A1R3HLT6_COCAP</name>
<keyword evidence="3" id="KW-1185">Reference proteome</keyword>